<evidence type="ECO:0000313" key="2">
    <source>
        <dbReference type="EMBL" id="VCW70498.1"/>
    </source>
</evidence>
<name>A0A9X9LKD5_GULGU</name>
<dbReference type="EMBL" id="CYRY02005967">
    <property type="protein sequence ID" value="VCW70498.1"/>
    <property type="molecule type" value="Genomic_DNA"/>
</dbReference>
<proteinExistence type="predicted"/>
<organism evidence="2 3">
    <name type="scientific">Gulo gulo</name>
    <name type="common">Wolverine</name>
    <name type="synonym">Gluton</name>
    <dbReference type="NCBI Taxonomy" id="48420"/>
    <lineage>
        <taxon>Eukaryota</taxon>
        <taxon>Metazoa</taxon>
        <taxon>Chordata</taxon>
        <taxon>Craniata</taxon>
        <taxon>Vertebrata</taxon>
        <taxon>Euteleostomi</taxon>
        <taxon>Mammalia</taxon>
        <taxon>Eutheria</taxon>
        <taxon>Laurasiatheria</taxon>
        <taxon>Carnivora</taxon>
        <taxon>Caniformia</taxon>
        <taxon>Musteloidea</taxon>
        <taxon>Mustelidae</taxon>
        <taxon>Guloninae</taxon>
        <taxon>Gulo</taxon>
    </lineage>
</organism>
<feature type="non-terminal residue" evidence="2">
    <location>
        <position position="1"/>
    </location>
</feature>
<evidence type="ECO:0000313" key="3">
    <source>
        <dbReference type="Proteomes" id="UP000269945"/>
    </source>
</evidence>
<gene>
    <name evidence="2" type="ORF">BN2614_LOCUS1</name>
</gene>
<comment type="caution">
    <text evidence="2">The sequence shown here is derived from an EMBL/GenBank/DDBJ whole genome shotgun (WGS) entry which is preliminary data.</text>
</comment>
<feature type="compositionally biased region" description="Low complexity" evidence="1">
    <location>
        <begin position="18"/>
        <end position="27"/>
    </location>
</feature>
<reference evidence="2 3" key="1">
    <citation type="submission" date="2018-10" db="EMBL/GenBank/DDBJ databases">
        <authorList>
            <person name="Ekblom R."/>
            <person name="Jareborg N."/>
        </authorList>
    </citation>
    <scope>NUCLEOTIDE SEQUENCE [LARGE SCALE GENOMIC DNA]</scope>
    <source>
        <tissue evidence="2">Muscle</tissue>
    </source>
</reference>
<evidence type="ECO:0000256" key="1">
    <source>
        <dbReference type="SAM" id="MobiDB-lite"/>
    </source>
</evidence>
<feature type="region of interest" description="Disordered" evidence="1">
    <location>
        <begin position="1"/>
        <end position="28"/>
    </location>
</feature>
<sequence length="137" mass="14744">RRRRRGCPHARDARRRPCASPRPRPTAGILPRAVGASHLLGIPGRLSTWDAMAVALPGATLPAVVEELLSEMAAAVQGKARSTGRRACAEVHLRLLGSPGLGPRGPTVRHLNLITQWEACLPGRNLEVGIRSTRKHP</sequence>
<accession>A0A9X9LKD5</accession>
<keyword evidence="3" id="KW-1185">Reference proteome</keyword>
<dbReference type="Proteomes" id="UP000269945">
    <property type="component" value="Unassembled WGS sequence"/>
</dbReference>
<protein>
    <submittedName>
        <fullName evidence="2">Uncharacterized protein</fullName>
    </submittedName>
</protein>
<feature type="compositionally biased region" description="Basic residues" evidence="1">
    <location>
        <begin position="1"/>
        <end position="17"/>
    </location>
</feature>
<dbReference type="AlphaFoldDB" id="A0A9X9LKD5"/>